<protein>
    <recommendedName>
        <fullName evidence="7">WD repeat-containing protein 34</fullName>
    </recommendedName>
</protein>
<dbReference type="SUPFAM" id="SSF50978">
    <property type="entry name" value="WD40 repeat-like"/>
    <property type="match status" value="1"/>
</dbReference>
<dbReference type="InterPro" id="IPR015943">
    <property type="entry name" value="WD40/YVTN_repeat-like_dom_sf"/>
</dbReference>
<comment type="caution">
    <text evidence="5">The sequence shown here is derived from an EMBL/GenBank/DDBJ whole genome shotgun (WGS) entry which is preliminary data.</text>
</comment>
<reference evidence="5 6" key="1">
    <citation type="submission" date="2022-12" db="EMBL/GenBank/DDBJ databases">
        <title>Chromosome-level genome of Tegillarca granosa.</title>
        <authorList>
            <person name="Kim J."/>
        </authorList>
    </citation>
    <scope>NUCLEOTIDE SEQUENCE [LARGE SCALE GENOMIC DNA]</scope>
    <source>
        <strain evidence="5">Teg-2019</strain>
        <tissue evidence="5">Adductor muscle</tissue>
    </source>
</reference>
<keyword evidence="3" id="KW-0853">WD repeat</keyword>
<evidence type="ECO:0000256" key="3">
    <source>
        <dbReference type="ARBA" id="ARBA00022574"/>
    </source>
</evidence>
<evidence type="ECO:0000256" key="2">
    <source>
        <dbReference type="ARBA" id="ARBA00022490"/>
    </source>
</evidence>
<gene>
    <name evidence="5" type="ORF">KUTeg_004975</name>
</gene>
<keyword evidence="4" id="KW-0677">Repeat</keyword>
<proteinExistence type="predicted"/>
<dbReference type="PANTHER" id="PTHR12442">
    <property type="entry name" value="DYNEIN INTERMEDIATE CHAIN"/>
    <property type="match status" value="1"/>
</dbReference>
<sequence length="443" mass="49446">MSVCVSCKQHHQRPLTTESKMFTDETLEGVNFPSTWKKERSVSECGTQTRDLETDEVGVQSVKHREAEVQTDEEGGGKLRLAQDTTGRLGEWLRNIEPLIMKELERNLSSHAFDGYRYDHEDWCTHKTALCTWNLERRNLNENKPDTTIDLSSCLMCIAFHPDNPAQIAGGNFNGDVMLWDLSREDDLLLATSGIGDDGHREPVSKIYWVPDTSSKRKKFLLVSVCSDGKILIWKLDKKKHILQVVDGFVLMAQSLPRHLKSKNMRSDKEVGVTCISYNCEDKDVFVVGSEPGAVFKCSMHAQGEPAGGHIVSSVPLRSPVTFPYTSHHGPAQPVLTIEPGEGYVFSVKWSPVRPSLFAAATESGNVLFYDLKNNQSVPLKKLEANDKKIPVYTCQFNPSQFQLLATGDGEGYISIYRLSDDLKTSTSKETDVLSGLVNISTD</sequence>
<dbReference type="InterPro" id="IPR050687">
    <property type="entry name" value="Dynein_IC"/>
</dbReference>
<evidence type="ECO:0000313" key="6">
    <source>
        <dbReference type="Proteomes" id="UP001217089"/>
    </source>
</evidence>
<dbReference type="EMBL" id="JARBDR010000246">
    <property type="protein sequence ID" value="KAJ8317071.1"/>
    <property type="molecule type" value="Genomic_DNA"/>
</dbReference>
<organism evidence="5 6">
    <name type="scientific">Tegillarca granosa</name>
    <name type="common">Malaysian cockle</name>
    <name type="synonym">Anadara granosa</name>
    <dbReference type="NCBI Taxonomy" id="220873"/>
    <lineage>
        <taxon>Eukaryota</taxon>
        <taxon>Metazoa</taxon>
        <taxon>Spiralia</taxon>
        <taxon>Lophotrochozoa</taxon>
        <taxon>Mollusca</taxon>
        <taxon>Bivalvia</taxon>
        <taxon>Autobranchia</taxon>
        <taxon>Pteriomorphia</taxon>
        <taxon>Arcoida</taxon>
        <taxon>Arcoidea</taxon>
        <taxon>Arcidae</taxon>
        <taxon>Tegillarca</taxon>
    </lineage>
</organism>
<dbReference type="Pfam" id="PF00400">
    <property type="entry name" value="WD40"/>
    <property type="match status" value="1"/>
</dbReference>
<dbReference type="SMART" id="SM00320">
    <property type="entry name" value="WD40"/>
    <property type="match status" value="4"/>
</dbReference>
<dbReference type="Gene3D" id="2.130.10.10">
    <property type="entry name" value="YVTN repeat-like/Quinoprotein amine dehydrogenase"/>
    <property type="match status" value="2"/>
</dbReference>
<accession>A0ABQ9FK88</accession>
<dbReference type="Proteomes" id="UP001217089">
    <property type="component" value="Unassembled WGS sequence"/>
</dbReference>
<dbReference type="InterPro" id="IPR001680">
    <property type="entry name" value="WD40_rpt"/>
</dbReference>
<evidence type="ECO:0008006" key="7">
    <source>
        <dbReference type="Google" id="ProtNLM"/>
    </source>
</evidence>
<dbReference type="InterPro" id="IPR036322">
    <property type="entry name" value="WD40_repeat_dom_sf"/>
</dbReference>
<comment type="subcellular location">
    <subcellularLocation>
        <location evidence="1">Cytoplasm</location>
    </subcellularLocation>
</comment>
<evidence type="ECO:0000256" key="4">
    <source>
        <dbReference type="ARBA" id="ARBA00022737"/>
    </source>
</evidence>
<keyword evidence="2" id="KW-0963">Cytoplasm</keyword>
<dbReference type="PANTHER" id="PTHR12442:SF26">
    <property type="entry name" value="CYTOPLASMIC DYNEIN 2 INTERMEDIATE CHAIN 2"/>
    <property type="match status" value="1"/>
</dbReference>
<evidence type="ECO:0000256" key="1">
    <source>
        <dbReference type="ARBA" id="ARBA00004496"/>
    </source>
</evidence>
<keyword evidence="6" id="KW-1185">Reference proteome</keyword>
<evidence type="ECO:0000313" key="5">
    <source>
        <dbReference type="EMBL" id="KAJ8317071.1"/>
    </source>
</evidence>
<name>A0ABQ9FK88_TEGGR</name>